<proteinExistence type="predicted"/>
<dbReference type="AlphaFoldDB" id="A0A8H6SBD6"/>
<keyword evidence="2" id="KW-1185">Reference proteome</keyword>
<reference evidence="1" key="1">
    <citation type="submission" date="2020-05" db="EMBL/GenBank/DDBJ databases">
        <title>Mycena genomes resolve the evolution of fungal bioluminescence.</title>
        <authorList>
            <person name="Tsai I.J."/>
        </authorList>
    </citation>
    <scope>NUCLEOTIDE SEQUENCE</scope>
    <source>
        <strain evidence="1">110903Hualien_Pintung</strain>
    </source>
</reference>
<evidence type="ECO:0000313" key="2">
    <source>
        <dbReference type="Proteomes" id="UP000613580"/>
    </source>
</evidence>
<accession>A0A8H6SBD6</accession>
<sequence>MASASSPSVPAAAATSPPNVSVPLLNIINAFGPETRPLARKYLNTATLEMELLTDLRIVCALEGFNVYYHILAHSLLYPERDIPAHLVLTDAFAFLPRPAEDFARAHVERFEYHVTECGDLHVRALPPDELHFSALLAAIQYGDALLDAERARRNVQKSLGTGQSLHALEEYMRHPYIDAAEEYDAAVARL</sequence>
<protein>
    <submittedName>
        <fullName evidence="1">Uncharacterized protein</fullName>
    </submittedName>
</protein>
<evidence type="ECO:0000313" key="1">
    <source>
        <dbReference type="EMBL" id="KAF7295823.1"/>
    </source>
</evidence>
<comment type="caution">
    <text evidence="1">The sequence shown here is derived from an EMBL/GenBank/DDBJ whole genome shotgun (WGS) entry which is preliminary data.</text>
</comment>
<dbReference type="Proteomes" id="UP000613580">
    <property type="component" value="Unassembled WGS sequence"/>
</dbReference>
<name>A0A8H6SBD6_MYCCL</name>
<gene>
    <name evidence="1" type="ORF">HMN09_01125400</name>
</gene>
<organism evidence="1 2">
    <name type="scientific">Mycena chlorophos</name>
    <name type="common">Agaric fungus</name>
    <name type="synonym">Agaricus chlorophos</name>
    <dbReference type="NCBI Taxonomy" id="658473"/>
    <lineage>
        <taxon>Eukaryota</taxon>
        <taxon>Fungi</taxon>
        <taxon>Dikarya</taxon>
        <taxon>Basidiomycota</taxon>
        <taxon>Agaricomycotina</taxon>
        <taxon>Agaricomycetes</taxon>
        <taxon>Agaricomycetidae</taxon>
        <taxon>Agaricales</taxon>
        <taxon>Marasmiineae</taxon>
        <taxon>Mycenaceae</taxon>
        <taxon>Mycena</taxon>
    </lineage>
</organism>
<dbReference type="EMBL" id="JACAZE010000018">
    <property type="protein sequence ID" value="KAF7295823.1"/>
    <property type="molecule type" value="Genomic_DNA"/>
</dbReference>